<accession>A0ABQ7R8D5</accession>
<evidence type="ECO:0000313" key="1">
    <source>
        <dbReference type="EMBL" id="KAG7313569.1"/>
    </source>
</evidence>
<protein>
    <submittedName>
        <fullName evidence="1">Uncharacterized protein</fullName>
    </submittedName>
</protein>
<keyword evidence="2" id="KW-1185">Reference proteome</keyword>
<gene>
    <name evidence="1" type="ORF">JYU34_000720</name>
</gene>
<organism evidence="1 2">
    <name type="scientific">Plutella xylostella</name>
    <name type="common">Diamondback moth</name>
    <name type="synonym">Plutella maculipennis</name>
    <dbReference type="NCBI Taxonomy" id="51655"/>
    <lineage>
        <taxon>Eukaryota</taxon>
        <taxon>Metazoa</taxon>
        <taxon>Ecdysozoa</taxon>
        <taxon>Arthropoda</taxon>
        <taxon>Hexapoda</taxon>
        <taxon>Insecta</taxon>
        <taxon>Pterygota</taxon>
        <taxon>Neoptera</taxon>
        <taxon>Endopterygota</taxon>
        <taxon>Lepidoptera</taxon>
        <taxon>Glossata</taxon>
        <taxon>Ditrysia</taxon>
        <taxon>Yponomeutoidea</taxon>
        <taxon>Plutellidae</taxon>
        <taxon>Plutella</taxon>
    </lineage>
</organism>
<reference evidence="1 2" key="1">
    <citation type="submission" date="2021-06" db="EMBL/GenBank/DDBJ databases">
        <title>A haploid diamondback moth (Plutella xylostella L.) genome assembly resolves 31 chromosomes and identifies a diamide resistance mutation.</title>
        <authorList>
            <person name="Ward C.M."/>
            <person name="Perry K.D."/>
            <person name="Baker G."/>
            <person name="Powis K."/>
            <person name="Heckel D.G."/>
            <person name="Baxter S.W."/>
        </authorList>
    </citation>
    <scope>NUCLEOTIDE SEQUENCE [LARGE SCALE GENOMIC DNA]</scope>
    <source>
        <strain evidence="1 2">LV</strain>
        <tissue evidence="1">Single pupa</tissue>
    </source>
</reference>
<name>A0ABQ7R8D5_PLUXY</name>
<dbReference type="Proteomes" id="UP000823941">
    <property type="component" value="Chromosome 1"/>
</dbReference>
<comment type="caution">
    <text evidence="1">The sequence shown here is derived from an EMBL/GenBank/DDBJ whole genome shotgun (WGS) entry which is preliminary data.</text>
</comment>
<sequence>MKVCNEVAEKRQRQERRVRIQNYQQEIVRYPKSTNPGKSSNSKYISHGCLFIPEGANRRIVFVA</sequence>
<dbReference type="EMBL" id="JAHIBW010000001">
    <property type="protein sequence ID" value="KAG7313569.1"/>
    <property type="molecule type" value="Genomic_DNA"/>
</dbReference>
<evidence type="ECO:0000313" key="2">
    <source>
        <dbReference type="Proteomes" id="UP000823941"/>
    </source>
</evidence>
<proteinExistence type="predicted"/>